<proteinExistence type="predicted"/>
<dbReference type="AlphaFoldDB" id="A0A0G4BRG4"/>
<dbReference type="SMR" id="A0A0G4BRG4"/>
<dbReference type="Proteomes" id="UP000254176">
    <property type="component" value="Unassembled WGS sequence"/>
</dbReference>
<evidence type="ECO:0008006" key="6">
    <source>
        <dbReference type="Google" id="ProtNLM"/>
    </source>
</evidence>
<evidence type="ECO:0000256" key="1">
    <source>
        <dbReference type="SAM" id="Phobius"/>
    </source>
</evidence>
<dbReference type="RefSeq" id="WP_002214429.1">
    <property type="nucleotide sequence ID" value="NZ_AP024489.1"/>
</dbReference>
<feature type="transmembrane region" description="Helical" evidence="1">
    <location>
        <begin position="7"/>
        <end position="27"/>
    </location>
</feature>
<evidence type="ECO:0000313" key="5">
    <source>
        <dbReference type="Proteomes" id="UP000260504"/>
    </source>
</evidence>
<dbReference type="Proteomes" id="UP000260504">
    <property type="component" value="Unassembled WGS sequence"/>
</dbReference>
<dbReference type="EMBL" id="NVYQ01000096">
    <property type="protein sequence ID" value="RGB16405.1"/>
    <property type="molecule type" value="Genomic_DNA"/>
</dbReference>
<reference evidence="2 5" key="1">
    <citation type="submission" date="2017-08" db="EMBL/GenBank/DDBJ databases">
        <title>Meningococcal Conjunctivitis and Endemic Carriage at a Military Recruit Training Center.</title>
        <authorList>
            <person name="Bobb A.J."/>
            <person name="Galac M.R."/>
            <person name="Snesrud E."/>
            <person name="Clagett C.D."/>
        </authorList>
    </citation>
    <scope>NUCLEOTIDE SEQUENCE [LARGE SCALE GENOMIC DNA]</scope>
    <source>
        <strain evidence="2 5">MRSN431200</strain>
    </source>
</reference>
<accession>A0A0G4BRG4</accession>
<organism evidence="2 5">
    <name type="scientific">Neisseria meningitidis</name>
    <dbReference type="NCBI Taxonomy" id="487"/>
    <lineage>
        <taxon>Bacteria</taxon>
        <taxon>Pseudomonadati</taxon>
        <taxon>Pseudomonadota</taxon>
        <taxon>Betaproteobacteria</taxon>
        <taxon>Neisseriales</taxon>
        <taxon>Neisseriaceae</taxon>
        <taxon>Neisseria</taxon>
    </lineage>
</organism>
<evidence type="ECO:0000313" key="3">
    <source>
        <dbReference type="EMBL" id="SUA19394.1"/>
    </source>
</evidence>
<reference evidence="3 4" key="2">
    <citation type="submission" date="2018-06" db="EMBL/GenBank/DDBJ databases">
        <authorList>
            <consortium name="Pathogen Informatics"/>
            <person name="Doyle S."/>
        </authorList>
    </citation>
    <scope>NUCLEOTIDE SEQUENCE [LARGE SCALE GENOMIC DNA]</scope>
    <source>
        <strain evidence="3 4">NCTC8554</strain>
    </source>
</reference>
<evidence type="ECO:0000313" key="4">
    <source>
        <dbReference type="Proteomes" id="UP000254176"/>
    </source>
</evidence>
<gene>
    <name evidence="2" type="ORF">CIJ84_06875</name>
    <name evidence="3" type="ORF">NCTC8554_01095</name>
</gene>
<sequence>MLTKLKILLFLFLFVFVLAINLLFFFFSSDIESFGNYQFEYVYDKGWPANYILVMKDGNEGNFDKIISGLVLEYYKEDDNIYFSYIDGQGFASDSCYYKPEILYGKIILNKNHIININSMEKNNFLSEDKIMKGTRNWLADPKNKCNIQTLD</sequence>
<dbReference type="EMBL" id="UGRP01000001">
    <property type="protein sequence ID" value="SUA19394.1"/>
    <property type="molecule type" value="Genomic_DNA"/>
</dbReference>
<evidence type="ECO:0000313" key="2">
    <source>
        <dbReference type="EMBL" id="RGB16405.1"/>
    </source>
</evidence>
<keyword evidence="1" id="KW-0472">Membrane</keyword>
<keyword evidence="1" id="KW-1133">Transmembrane helix</keyword>
<dbReference type="GeneID" id="93386670"/>
<keyword evidence="1" id="KW-0812">Transmembrane</keyword>
<name>A0A0G4BRG4_NEIME</name>
<protein>
    <recommendedName>
        <fullName evidence="6">Periplasmic protein</fullName>
    </recommendedName>
</protein>